<proteinExistence type="predicted"/>
<dbReference type="InterPro" id="IPR013216">
    <property type="entry name" value="Methyltransf_11"/>
</dbReference>
<keyword evidence="2" id="KW-0489">Methyltransferase</keyword>
<keyword evidence="3" id="KW-1185">Reference proteome</keyword>
<feature type="domain" description="Methyltransferase type 11" evidence="1">
    <location>
        <begin position="50"/>
        <end position="143"/>
    </location>
</feature>
<name>A0ABT6H2J4_9BACI</name>
<gene>
    <name evidence="2" type="ORF">P6P90_02960</name>
</gene>
<organism evidence="2 3">
    <name type="scientific">Ectobacillus antri</name>
    <dbReference type="NCBI Taxonomy" id="2486280"/>
    <lineage>
        <taxon>Bacteria</taxon>
        <taxon>Bacillati</taxon>
        <taxon>Bacillota</taxon>
        <taxon>Bacilli</taxon>
        <taxon>Bacillales</taxon>
        <taxon>Bacillaceae</taxon>
        <taxon>Ectobacillus</taxon>
    </lineage>
</organism>
<accession>A0ABT6H2J4</accession>
<dbReference type="PANTHER" id="PTHR43861">
    <property type="entry name" value="TRANS-ACONITATE 2-METHYLTRANSFERASE-RELATED"/>
    <property type="match status" value="1"/>
</dbReference>
<dbReference type="InterPro" id="IPR029063">
    <property type="entry name" value="SAM-dependent_MTases_sf"/>
</dbReference>
<keyword evidence="2" id="KW-0808">Transferase</keyword>
<dbReference type="Gene3D" id="3.40.50.150">
    <property type="entry name" value="Vaccinia Virus protein VP39"/>
    <property type="match status" value="1"/>
</dbReference>
<dbReference type="SUPFAM" id="SSF53335">
    <property type="entry name" value="S-adenosyl-L-methionine-dependent methyltransferases"/>
    <property type="match status" value="1"/>
</dbReference>
<evidence type="ECO:0000313" key="3">
    <source>
        <dbReference type="Proteomes" id="UP001218246"/>
    </source>
</evidence>
<dbReference type="GO" id="GO:0008168">
    <property type="term" value="F:methyltransferase activity"/>
    <property type="evidence" value="ECO:0007669"/>
    <property type="project" value="UniProtKB-KW"/>
</dbReference>
<dbReference type="GO" id="GO:0032259">
    <property type="term" value="P:methylation"/>
    <property type="evidence" value="ECO:0007669"/>
    <property type="project" value="UniProtKB-KW"/>
</dbReference>
<dbReference type="CDD" id="cd02440">
    <property type="entry name" value="AdoMet_MTases"/>
    <property type="match status" value="1"/>
</dbReference>
<sequence>MFKWHEQAQQTWDKGAENWHKSSKSMWETGSRSTIIPLMQQFVPVGSYVLDVGCGDGYGTYKLHRAGYAAVGIDLSERMIAFAKKRAKDEKLSFQQADLKALPFADNNFDAVMVVNVLEWTENPWQALLEITRVLKPHGKVCIAILGPTAAPRSHSYRRLYGDHVVCNTMMPWEFKKLAQENGFDVLAGQGVYKRGVLEKEVNQLPEELQQALSFLWLFMLEKQ</sequence>
<reference evidence="2 3" key="1">
    <citation type="submission" date="2023-04" db="EMBL/GenBank/DDBJ databases">
        <title>Ectobacillus antri isolated from activated sludge.</title>
        <authorList>
            <person name="Yan P."/>
            <person name="Liu X."/>
        </authorList>
    </citation>
    <scope>NUCLEOTIDE SEQUENCE [LARGE SCALE GENOMIC DNA]</scope>
    <source>
        <strain evidence="2 3">C18H</strain>
    </source>
</reference>
<protein>
    <submittedName>
        <fullName evidence="2">Class I SAM-dependent methyltransferase</fullName>
    </submittedName>
</protein>
<dbReference type="RefSeq" id="WP_245999867.1">
    <property type="nucleotide sequence ID" value="NZ_JARRRY010000001.1"/>
</dbReference>
<comment type="caution">
    <text evidence="2">The sequence shown here is derived from an EMBL/GenBank/DDBJ whole genome shotgun (WGS) entry which is preliminary data.</text>
</comment>
<dbReference type="PANTHER" id="PTHR43861:SF1">
    <property type="entry name" value="TRANS-ACONITATE 2-METHYLTRANSFERASE"/>
    <property type="match status" value="1"/>
</dbReference>
<dbReference type="Proteomes" id="UP001218246">
    <property type="component" value="Unassembled WGS sequence"/>
</dbReference>
<dbReference type="Pfam" id="PF08241">
    <property type="entry name" value="Methyltransf_11"/>
    <property type="match status" value="1"/>
</dbReference>
<evidence type="ECO:0000313" key="2">
    <source>
        <dbReference type="EMBL" id="MDG5752959.1"/>
    </source>
</evidence>
<dbReference type="EMBL" id="JARULN010000001">
    <property type="protein sequence ID" value="MDG5752959.1"/>
    <property type="molecule type" value="Genomic_DNA"/>
</dbReference>
<evidence type="ECO:0000259" key="1">
    <source>
        <dbReference type="Pfam" id="PF08241"/>
    </source>
</evidence>